<name>A0A6G9YLX0_9NOCA</name>
<reference evidence="1 2" key="1">
    <citation type="journal article" date="2019" name="ACS Chem. Biol.">
        <title>Identification and Mobilization of a Cryptic Antibiotic Biosynthesis Gene Locus from a Human-Pathogenic Nocardia Isolate.</title>
        <authorList>
            <person name="Herisse M."/>
            <person name="Ishida K."/>
            <person name="Porter J.L."/>
            <person name="Howden B."/>
            <person name="Hertweck C."/>
            <person name="Stinear T.P."/>
            <person name="Pidot S.J."/>
        </authorList>
    </citation>
    <scope>NUCLEOTIDE SEQUENCE [LARGE SCALE GENOMIC DNA]</scope>
    <source>
        <strain evidence="1 2">AUSMDU00012717</strain>
    </source>
</reference>
<dbReference type="InterPro" id="IPR029068">
    <property type="entry name" value="Glyas_Bleomycin-R_OHBP_Dase"/>
</dbReference>
<dbReference type="SUPFAM" id="SSF54593">
    <property type="entry name" value="Glyoxalase/Bleomycin resistance protein/Dihydroxybiphenyl dioxygenase"/>
    <property type="match status" value="1"/>
</dbReference>
<dbReference type="AlphaFoldDB" id="A0A6G9YLX0"/>
<proteinExistence type="predicted"/>
<keyword evidence="2" id="KW-1185">Reference proteome</keyword>
<dbReference type="RefSeq" id="WP_167476627.1">
    <property type="nucleotide sequence ID" value="NZ_CP046172.1"/>
</dbReference>
<gene>
    <name evidence="1" type="ORF">F5544_31710</name>
</gene>
<dbReference type="EMBL" id="CP046172">
    <property type="protein sequence ID" value="QIS14181.1"/>
    <property type="molecule type" value="Genomic_DNA"/>
</dbReference>
<sequence>MAVLQLFTPMLYVRDSLEAIAFYGDIFGRTEIAGRAWESNAYTGQQ</sequence>
<dbReference type="KEGG" id="nah:F5544_31710"/>
<organism evidence="1 2">
    <name type="scientific">Nocardia arthritidis</name>
    <dbReference type="NCBI Taxonomy" id="228602"/>
    <lineage>
        <taxon>Bacteria</taxon>
        <taxon>Bacillati</taxon>
        <taxon>Actinomycetota</taxon>
        <taxon>Actinomycetes</taxon>
        <taxon>Mycobacteriales</taxon>
        <taxon>Nocardiaceae</taxon>
        <taxon>Nocardia</taxon>
    </lineage>
</organism>
<evidence type="ECO:0000313" key="2">
    <source>
        <dbReference type="Proteomes" id="UP000503540"/>
    </source>
</evidence>
<dbReference type="Proteomes" id="UP000503540">
    <property type="component" value="Chromosome"/>
</dbReference>
<evidence type="ECO:0000313" key="1">
    <source>
        <dbReference type="EMBL" id="QIS14181.1"/>
    </source>
</evidence>
<accession>A0A6G9YLX0</accession>
<protein>
    <submittedName>
        <fullName evidence="1">Uncharacterized protein</fullName>
    </submittedName>
</protein>